<organism evidence="6 7">
    <name type="scientific">Microbacterium horticulturae</name>
    <dbReference type="NCBI Taxonomy" id="3028316"/>
    <lineage>
        <taxon>Bacteria</taxon>
        <taxon>Bacillati</taxon>
        <taxon>Actinomycetota</taxon>
        <taxon>Actinomycetes</taxon>
        <taxon>Micrococcales</taxon>
        <taxon>Microbacteriaceae</taxon>
        <taxon>Microbacterium</taxon>
    </lineage>
</organism>
<dbReference type="Gene3D" id="1.10.10.10">
    <property type="entry name" value="Winged helix-like DNA-binding domain superfamily/Winged helix DNA-binding domain"/>
    <property type="match status" value="1"/>
</dbReference>
<name>A0ABY8BUZ6_9MICO</name>
<dbReference type="InterPro" id="IPR014757">
    <property type="entry name" value="Tscrpt_reg_IclR_C"/>
</dbReference>
<dbReference type="PROSITE" id="PS51077">
    <property type="entry name" value="HTH_ICLR"/>
    <property type="match status" value="1"/>
</dbReference>
<gene>
    <name evidence="6" type="ORF">PU630_12170</name>
</gene>
<dbReference type="SMART" id="SM00346">
    <property type="entry name" value="HTH_ICLR"/>
    <property type="match status" value="1"/>
</dbReference>
<sequence>MARASGGESALRKHLRVLDAFDAFHPYLTLARIAEIAGLAPSSAHRLVAQLEAEGLLERMPDRSYRLGVRLWEFAARTPSALGLRELARPWMSGVHARIRQHTQLAVRSGRDVLFIERMSTPDAVVNATLIGGRTPLPVSSSGLVLLAHADESVVDEVVDAGWPRFTAHTLRDGVALHEQLRHVRVQGFADLPGHIHEGSRGIAVPVRGPQEVVHAALGVVVGNDGAPAQAIVELLTVAAAGITRALQDAYLAVDGSGRRRPGPVVSGSRASLDYFTGRDEHDPVVV</sequence>
<proteinExistence type="predicted"/>
<feature type="domain" description="HTH iclR-type" evidence="4">
    <location>
        <begin position="8"/>
        <end position="69"/>
    </location>
</feature>
<keyword evidence="3" id="KW-0804">Transcription</keyword>
<dbReference type="PANTHER" id="PTHR30136:SF24">
    <property type="entry name" value="HTH-TYPE TRANSCRIPTIONAL REPRESSOR ALLR"/>
    <property type="match status" value="1"/>
</dbReference>
<keyword evidence="7" id="KW-1185">Reference proteome</keyword>
<feature type="domain" description="IclR-ED" evidence="5">
    <location>
        <begin position="70"/>
        <end position="249"/>
    </location>
</feature>
<evidence type="ECO:0000313" key="6">
    <source>
        <dbReference type="EMBL" id="WEG07989.1"/>
    </source>
</evidence>
<dbReference type="Pfam" id="PF01614">
    <property type="entry name" value="IclR_C"/>
    <property type="match status" value="1"/>
</dbReference>
<evidence type="ECO:0000256" key="1">
    <source>
        <dbReference type="ARBA" id="ARBA00023015"/>
    </source>
</evidence>
<evidence type="ECO:0000256" key="3">
    <source>
        <dbReference type="ARBA" id="ARBA00023163"/>
    </source>
</evidence>
<reference evidence="6 7" key="1">
    <citation type="submission" date="2023-03" db="EMBL/GenBank/DDBJ databases">
        <title>Genome sequence of Microbacterium sp. KACC 23027.</title>
        <authorList>
            <person name="Kim S."/>
            <person name="Heo J."/>
            <person name="Kwon S.-W."/>
        </authorList>
    </citation>
    <scope>NUCLEOTIDE SEQUENCE [LARGE SCALE GENOMIC DNA]</scope>
    <source>
        <strain evidence="6 7">KACC 23027</strain>
    </source>
</reference>
<dbReference type="SUPFAM" id="SSF55781">
    <property type="entry name" value="GAF domain-like"/>
    <property type="match status" value="1"/>
</dbReference>
<evidence type="ECO:0000313" key="7">
    <source>
        <dbReference type="Proteomes" id="UP001214553"/>
    </source>
</evidence>
<evidence type="ECO:0000259" key="4">
    <source>
        <dbReference type="PROSITE" id="PS51077"/>
    </source>
</evidence>
<dbReference type="RefSeq" id="WP_275277327.1">
    <property type="nucleotide sequence ID" value="NZ_CP119108.1"/>
</dbReference>
<dbReference type="Gene3D" id="3.30.450.40">
    <property type="match status" value="1"/>
</dbReference>
<dbReference type="InterPro" id="IPR050707">
    <property type="entry name" value="HTH_MetabolicPath_Reg"/>
</dbReference>
<accession>A0ABY8BUZ6</accession>
<dbReference type="PANTHER" id="PTHR30136">
    <property type="entry name" value="HELIX-TURN-HELIX TRANSCRIPTIONAL REGULATOR, ICLR FAMILY"/>
    <property type="match status" value="1"/>
</dbReference>
<dbReference type="PROSITE" id="PS51078">
    <property type="entry name" value="ICLR_ED"/>
    <property type="match status" value="1"/>
</dbReference>
<dbReference type="InterPro" id="IPR036388">
    <property type="entry name" value="WH-like_DNA-bd_sf"/>
</dbReference>
<evidence type="ECO:0000256" key="2">
    <source>
        <dbReference type="ARBA" id="ARBA00023125"/>
    </source>
</evidence>
<dbReference type="EMBL" id="CP119108">
    <property type="protein sequence ID" value="WEG07989.1"/>
    <property type="molecule type" value="Genomic_DNA"/>
</dbReference>
<dbReference type="InterPro" id="IPR005471">
    <property type="entry name" value="Tscrpt_reg_IclR_N"/>
</dbReference>
<dbReference type="InterPro" id="IPR029016">
    <property type="entry name" value="GAF-like_dom_sf"/>
</dbReference>
<keyword evidence="2" id="KW-0238">DNA-binding</keyword>
<keyword evidence="1" id="KW-0805">Transcription regulation</keyword>
<dbReference type="Pfam" id="PF09339">
    <property type="entry name" value="HTH_IclR"/>
    <property type="match status" value="1"/>
</dbReference>
<dbReference type="InterPro" id="IPR036390">
    <property type="entry name" value="WH_DNA-bd_sf"/>
</dbReference>
<protein>
    <submittedName>
        <fullName evidence="6">IclR family transcriptional regulator</fullName>
    </submittedName>
</protein>
<dbReference type="Proteomes" id="UP001214553">
    <property type="component" value="Chromosome"/>
</dbReference>
<dbReference type="SUPFAM" id="SSF46785">
    <property type="entry name" value="Winged helix' DNA-binding domain"/>
    <property type="match status" value="1"/>
</dbReference>
<evidence type="ECO:0000259" key="5">
    <source>
        <dbReference type="PROSITE" id="PS51078"/>
    </source>
</evidence>